<accession>A0A2H1W3E4</accession>
<dbReference type="EMBL" id="ODYU01006070">
    <property type="protein sequence ID" value="SOQ47601.1"/>
    <property type="molecule type" value="Genomic_DNA"/>
</dbReference>
<protein>
    <submittedName>
        <fullName evidence="1">SFRICE_010705</fullName>
    </submittedName>
</protein>
<organism evidence="1">
    <name type="scientific">Spodoptera frugiperda</name>
    <name type="common">Fall armyworm</name>
    <dbReference type="NCBI Taxonomy" id="7108"/>
    <lineage>
        <taxon>Eukaryota</taxon>
        <taxon>Metazoa</taxon>
        <taxon>Ecdysozoa</taxon>
        <taxon>Arthropoda</taxon>
        <taxon>Hexapoda</taxon>
        <taxon>Insecta</taxon>
        <taxon>Pterygota</taxon>
        <taxon>Neoptera</taxon>
        <taxon>Endopterygota</taxon>
        <taxon>Lepidoptera</taxon>
        <taxon>Glossata</taxon>
        <taxon>Ditrysia</taxon>
        <taxon>Noctuoidea</taxon>
        <taxon>Noctuidae</taxon>
        <taxon>Amphipyrinae</taxon>
        <taxon>Spodoptera</taxon>
    </lineage>
</organism>
<proteinExistence type="predicted"/>
<sequence length="137" mass="15323">MSVEMTFHYSLKVRQLYYVLPTLVTPDLPPRLVTLDWPLCSDQEVASRLSRWLSNQLLRNGRVSVLNNPFFEGEKSPIDFSRLGQSKSVYVSESNIAIYAVKIQACSPQGIVLASSKHKCTGNEPTYLPGGAFNDLD</sequence>
<dbReference type="AlphaFoldDB" id="A0A2H1W3E4"/>
<evidence type="ECO:0000313" key="1">
    <source>
        <dbReference type="EMBL" id="SOQ47601.1"/>
    </source>
</evidence>
<name>A0A2H1W3E4_SPOFR</name>
<gene>
    <name evidence="1" type="ORF">SFRICE_010705</name>
</gene>
<reference evidence="1" key="1">
    <citation type="submission" date="2016-07" db="EMBL/GenBank/DDBJ databases">
        <authorList>
            <person name="Bretaudeau A."/>
        </authorList>
    </citation>
    <scope>NUCLEOTIDE SEQUENCE</scope>
    <source>
        <strain evidence="1">Rice</strain>
        <tissue evidence="1">Whole body</tissue>
    </source>
</reference>